<dbReference type="SUPFAM" id="SSF116734">
    <property type="entry name" value="DNA methylase specificity domain"/>
    <property type="match status" value="2"/>
</dbReference>
<dbReference type="InterPro" id="IPR000055">
    <property type="entry name" value="Restrct_endonuc_typeI_TRD"/>
</dbReference>
<dbReference type="Proteomes" id="UP000587070">
    <property type="component" value="Unassembled WGS sequence"/>
</dbReference>
<dbReference type="PANTHER" id="PTHR30408:SF12">
    <property type="entry name" value="TYPE I RESTRICTION ENZYME MJAVIII SPECIFICITY SUBUNIT"/>
    <property type="match status" value="1"/>
</dbReference>
<dbReference type="AlphaFoldDB" id="A0A840G337"/>
<reference evidence="5 6" key="1">
    <citation type="submission" date="2020-08" db="EMBL/GenBank/DDBJ databases">
        <title>Genome sequencing of Purple Non-Sulfur Bacteria from various extreme environments.</title>
        <authorList>
            <person name="Mayer M."/>
        </authorList>
    </citation>
    <scope>NUCLEOTIDE SEQUENCE [LARGE SCALE GENOMIC DNA]</scope>
    <source>
        <strain evidence="5 6">2761</strain>
    </source>
</reference>
<dbReference type="InterPro" id="IPR044946">
    <property type="entry name" value="Restrct_endonuc_typeI_TRD_sf"/>
</dbReference>
<evidence type="ECO:0000256" key="2">
    <source>
        <dbReference type="ARBA" id="ARBA00022747"/>
    </source>
</evidence>
<organism evidence="5 6">
    <name type="scientific">Rhodocyclus tenuis</name>
    <name type="common">Rhodospirillum tenue</name>
    <dbReference type="NCBI Taxonomy" id="1066"/>
    <lineage>
        <taxon>Bacteria</taxon>
        <taxon>Pseudomonadati</taxon>
        <taxon>Pseudomonadota</taxon>
        <taxon>Betaproteobacteria</taxon>
        <taxon>Rhodocyclales</taxon>
        <taxon>Rhodocyclaceae</taxon>
        <taxon>Rhodocyclus</taxon>
    </lineage>
</organism>
<dbReference type="Gene3D" id="1.10.287.1120">
    <property type="entry name" value="Bipartite methylase S protein"/>
    <property type="match status" value="1"/>
</dbReference>
<evidence type="ECO:0000256" key="1">
    <source>
        <dbReference type="ARBA" id="ARBA00010923"/>
    </source>
</evidence>
<dbReference type="EC" id="3.1.21.3" evidence="5"/>
<dbReference type="GO" id="GO:0003677">
    <property type="term" value="F:DNA binding"/>
    <property type="evidence" value="ECO:0007669"/>
    <property type="project" value="UniProtKB-KW"/>
</dbReference>
<evidence type="ECO:0000313" key="5">
    <source>
        <dbReference type="EMBL" id="MBB4248774.1"/>
    </source>
</evidence>
<name>A0A840G337_RHOTE</name>
<dbReference type="GO" id="GO:0009035">
    <property type="term" value="F:type I site-specific deoxyribonuclease activity"/>
    <property type="evidence" value="ECO:0007669"/>
    <property type="project" value="UniProtKB-EC"/>
</dbReference>
<dbReference type="EMBL" id="JACIGE010000013">
    <property type="protein sequence ID" value="MBB4248774.1"/>
    <property type="molecule type" value="Genomic_DNA"/>
</dbReference>
<proteinExistence type="inferred from homology"/>
<dbReference type="InterPro" id="IPR052021">
    <property type="entry name" value="Type-I_RS_S_subunit"/>
</dbReference>
<comment type="similarity">
    <text evidence="1">Belongs to the type-I restriction system S methylase family.</text>
</comment>
<dbReference type="CDD" id="cd17268">
    <property type="entry name" value="RMtype1_S_Ara36733I_TRD1-CR1_like"/>
    <property type="match status" value="1"/>
</dbReference>
<dbReference type="RefSeq" id="WP_153117550.1">
    <property type="nucleotide sequence ID" value="NZ_JACIGE010000013.1"/>
</dbReference>
<feature type="domain" description="Type I restriction modification DNA specificity" evidence="4">
    <location>
        <begin position="45"/>
        <end position="187"/>
    </location>
</feature>
<evidence type="ECO:0000259" key="4">
    <source>
        <dbReference type="Pfam" id="PF01420"/>
    </source>
</evidence>
<dbReference type="Gene3D" id="3.90.220.20">
    <property type="entry name" value="DNA methylase specificity domains"/>
    <property type="match status" value="2"/>
</dbReference>
<gene>
    <name evidence="5" type="ORF">GGD90_003174</name>
</gene>
<dbReference type="OrthoDB" id="5298944at2"/>
<comment type="caution">
    <text evidence="5">The sequence shown here is derived from an EMBL/GenBank/DDBJ whole genome shotgun (WGS) entry which is preliminary data.</text>
</comment>
<keyword evidence="5" id="KW-0378">Hydrolase</keyword>
<dbReference type="GO" id="GO:0009307">
    <property type="term" value="P:DNA restriction-modification system"/>
    <property type="evidence" value="ECO:0007669"/>
    <property type="project" value="UniProtKB-KW"/>
</dbReference>
<protein>
    <submittedName>
        <fullName evidence="5">Type I restriction enzyme S subunit</fullName>
        <ecNumber evidence="5">3.1.21.3</ecNumber>
    </submittedName>
</protein>
<keyword evidence="3" id="KW-0238">DNA-binding</keyword>
<dbReference type="PANTHER" id="PTHR30408">
    <property type="entry name" value="TYPE-1 RESTRICTION ENZYME ECOKI SPECIFICITY PROTEIN"/>
    <property type="match status" value="1"/>
</dbReference>
<dbReference type="Pfam" id="PF01420">
    <property type="entry name" value="Methylase_S"/>
    <property type="match status" value="2"/>
</dbReference>
<evidence type="ECO:0000256" key="3">
    <source>
        <dbReference type="ARBA" id="ARBA00023125"/>
    </source>
</evidence>
<keyword evidence="2" id="KW-0680">Restriction system</keyword>
<accession>A0A840G337</accession>
<keyword evidence="6" id="KW-1185">Reference proteome</keyword>
<sequence length="421" mass="45818">MELMPGYKRTEVGVIPDVWDCLRAREFGVFKGGSGFPLWAQGQRTGEYPFFKVSDMNNEGNGTFMTAANHYISEQTRKHLGAHVFPADSIVFAKVGAAVFLERKKILGQPSCIDNNMAAYVLNSSRADVRYVHSLLLTKKLGALVATTALPALNGRQLGEMVLALPPLPEQRAIAQVLSDVDALLATLDQMIAKKRDLKQAAKQQLLTGETRLPGFRGDWEVAQLGNIGHFLKGRGVKKDEAQSGMLPCIRYGEIYTHHNDYIKSFNSWVSPQVATMATRLKQGDLLFAGSGETKGEIGKCVAFIDDYEAYAGGDTVILRATGVNPMFMGYYCNTVPIAAQKTSKGQGDAVVHISAAALSSIVLALPSLPEQNAIAAVLSNMDAELLVLEARRDKIRNIKQGMMQELLTGKTRLVQGGLND</sequence>
<feature type="domain" description="Type I restriction modification DNA specificity" evidence="4">
    <location>
        <begin position="219"/>
        <end position="388"/>
    </location>
</feature>
<evidence type="ECO:0000313" key="6">
    <source>
        <dbReference type="Proteomes" id="UP000587070"/>
    </source>
</evidence>